<keyword evidence="2" id="KW-1185">Reference proteome</keyword>
<sequence>MLSCSDAAFLASCLLALLLPCLPDPLPPFLLSQFTLVSGLIHTNGFHSARTSPLRSSLLGPTGIVFQPNRHWPSYRFGFRSLFPLVVRLRFFSSFPLSRFSLLLLRSS</sequence>
<accession>A0ACD0P2Y4</accession>
<evidence type="ECO:0000313" key="2">
    <source>
        <dbReference type="Proteomes" id="UP000245626"/>
    </source>
</evidence>
<organism evidence="1 2">
    <name type="scientific">Violaceomyces palustris</name>
    <dbReference type="NCBI Taxonomy" id="1673888"/>
    <lineage>
        <taxon>Eukaryota</taxon>
        <taxon>Fungi</taxon>
        <taxon>Dikarya</taxon>
        <taxon>Basidiomycota</taxon>
        <taxon>Ustilaginomycotina</taxon>
        <taxon>Ustilaginomycetes</taxon>
        <taxon>Violaceomycetales</taxon>
        <taxon>Violaceomycetaceae</taxon>
        <taxon>Violaceomyces</taxon>
    </lineage>
</organism>
<dbReference type="EMBL" id="KZ819785">
    <property type="protein sequence ID" value="PWN52299.1"/>
    <property type="molecule type" value="Genomic_DNA"/>
</dbReference>
<name>A0ACD0P2Y4_9BASI</name>
<dbReference type="Proteomes" id="UP000245626">
    <property type="component" value="Unassembled WGS sequence"/>
</dbReference>
<gene>
    <name evidence="1" type="ORF">IE53DRAFT_385265</name>
</gene>
<proteinExistence type="predicted"/>
<reference evidence="1 2" key="1">
    <citation type="journal article" date="2018" name="Mol. Biol. Evol.">
        <title>Broad Genomic Sampling Reveals a Smut Pathogenic Ancestry of the Fungal Clade Ustilaginomycotina.</title>
        <authorList>
            <person name="Kijpornyongpan T."/>
            <person name="Mondo S.J."/>
            <person name="Barry K."/>
            <person name="Sandor L."/>
            <person name="Lee J."/>
            <person name="Lipzen A."/>
            <person name="Pangilinan J."/>
            <person name="LaButti K."/>
            <person name="Hainaut M."/>
            <person name="Henrissat B."/>
            <person name="Grigoriev I.V."/>
            <person name="Spatafora J.W."/>
            <person name="Aime M.C."/>
        </authorList>
    </citation>
    <scope>NUCLEOTIDE SEQUENCE [LARGE SCALE GENOMIC DNA]</scope>
    <source>
        <strain evidence="1 2">SA 807</strain>
    </source>
</reference>
<evidence type="ECO:0000313" key="1">
    <source>
        <dbReference type="EMBL" id="PWN52299.1"/>
    </source>
</evidence>
<protein>
    <submittedName>
        <fullName evidence="1">Uncharacterized protein</fullName>
    </submittedName>
</protein>